<comment type="caution">
    <text evidence="2">The sequence shown here is derived from an EMBL/GenBank/DDBJ whole genome shotgun (WGS) entry which is preliminary data.</text>
</comment>
<dbReference type="RefSeq" id="WP_111594148.1">
    <property type="nucleotide sequence ID" value="NZ_QLMA01000007.1"/>
</dbReference>
<protein>
    <submittedName>
        <fullName evidence="2">Putative damage-inducible protein DinB</fullName>
    </submittedName>
</protein>
<dbReference type="SUPFAM" id="SSF109854">
    <property type="entry name" value="DinB/YfiT-like putative metalloenzymes"/>
    <property type="match status" value="1"/>
</dbReference>
<accession>A0A327VU76</accession>
<sequence length="170" mass="19764">MEIITVHSFLDYFEKIRKRTEKVVQVIPPDQLEWTYKPGKFTLGDQVRHIVAIERYMYGETIAGRPSAYQGCGTELAAGYDNVLHYFHEMHRQSMQIFGQLRDEDLQRECSTPGNIKIATWKWLRAMIEHEIHHRGQIYLYLSMLGVPTPPIFGLTSEEVIRNSVKINPG</sequence>
<dbReference type="Proteomes" id="UP000249819">
    <property type="component" value="Unassembled WGS sequence"/>
</dbReference>
<organism evidence="2 3">
    <name type="scientific">Chitinophaga dinghuensis</name>
    <dbReference type="NCBI Taxonomy" id="1539050"/>
    <lineage>
        <taxon>Bacteria</taxon>
        <taxon>Pseudomonadati</taxon>
        <taxon>Bacteroidota</taxon>
        <taxon>Chitinophagia</taxon>
        <taxon>Chitinophagales</taxon>
        <taxon>Chitinophagaceae</taxon>
        <taxon>Chitinophaga</taxon>
    </lineage>
</organism>
<dbReference type="OrthoDB" id="119432at2"/>
<dbReference type="InterPro" id="IPR034660">
    <property type="entry name" value="DinB/YfiT-like"/>
</dbReference>
<evidence type="ECO:0000313" key="2">
    <source>
        <dbReference type="EMBL" id="RAJ77569.1"/>
    </source>
</evidence>
<dbReference type="AlphaFoldDB" id="A0A327VU76"/>
<keyword evidence="3" id="KW-1185">Reference proteome</keyword>
<reference evidence="2 3" key="1">
    <citation type="submission" date="2018-06" db="EMBL/GenBank/DDBJ databases">
        <title>Genomic Encyclopedia of Archaeal and Bacterial Type Strains, Phase II (KMG-II): from individual species to whole genera.</title>
        <authorList>
            <person name="Goeker M."/>
        </authorList>
    </citation>
    <scope>NUCLEOTIDE SEQUENCE [LARGE SCALE GENOMIC DNA]</scope>
    <source>
        <strain evidence="2 3">DSM 29821</strain>
    </source>
</reference>
<name>A0A327VU76_9BACT</name>
<feature type="domain" description="DinB-like" evidence="1">
    <location>
        <begin position="13"/>
        <end position="138"/>
    </location>
</feature>
<evidence type="ECO:0000259" key="1">
    <source>
        <dbReference type="Pfam" id="PF12867"/>
    </source>
</evidence>
<dbReference type="InterPro" id="IPR024775">
    <property type="entry name" value="DinB-like"/>
</dbReference>
<gene>
    <name evidence="2" type="ORF">CLV59_107336</name>
</gene>
<dbReference type="Gene3D" id="1.20.120.450">
    <property type="entry name" value="dinb family like domain"/>
    <property type="match status" value="1"/>
</dbReference>
<dbReference type="EMBL" id="QLMA01000007">
    <property type="protein sequence ID" value="RAJ77569.1"/>
    <property type="molecule type" value="Genomic_DNA"/>
</dbReference>
<evidence type="ECO:0000313" key="3">
    <source>
        <dbReference type="Proteomes" id="UP000249819"/>
    </source>
</evidence>
<proteinExistence type="predicted"/>
<dbReference type="Pfam" id="PF12867">
    <property type="entry name" value="DinB_2"/>
    <property type="match status" value="1"/>
</dbReference>